<evidence type="ECO:0000313" key="1">
    <source>
        <dbReference type="EMBL" id="EPR69260.1"/>
    </source>
</evidence>
<dbReference type="AlphaFoldDB" id="S7VGD7"/>
<gene>
    <name evidence="1" type="ORF">ADICYQ_1760</name>
</gene>
<comment type="caution">
    <text evidence="1">The sequence shown here is derived from an EMBL/GenBank/DDBJ whole genome shotgun (WGS) entry which is preliminary data.</text>
</comment>
<accession>S7VGD7</accession>
<dbReference type="Proteomes" id="UP000014974">
    <property type="component" value="Unassembled WGS sequence"/>
</dbReference>
<name>S7VGD7_9BACT</name>
<organism evidence="1 2">
    <name type="scientific">Cyclobacterium qasimii M12-11B</name>
    <dbReference type="NCBI Taxonomy" id="641524"/>
    <lineage>
        <taxon>Bacteria</taxon>
        <taxon>Pseudomonadati</taxon>
        <taxon>Bacteroidota</taxon>
        <taxon>Cytophagia</taxon>
        <taxon>Cytophagales</taxon>
        <taxon>Cyclobacteriaceae</taxon>
        <taxon>Cyclobacterium</taxon>
    </lineage>
</organism>
<evidence type="ECO:0000313" key="2">
    <source>
        <dbReference type="Proteomes" id="UP000014974"/>
    </source>
</evidence>
<sequence length="47" mass="5710">MATDQRIIRCFSEFTSLKIYLSKLALFERLRKLMRDLKHDFAFDLNN</sequence>
<protein>
    <submittedName>
        <fullName evidence="1">Uncharacterized protein</fullName>
    </submittedName>
</protein>
<proteinExistence type="predicted"/>
<dbReference type="EMBL" id="ATNM01000071">
    <property type="protein sequence ID" value="EPR69260.1"/>
    <property type="molecule type" value="Genomic_DNA"/>
</dbReference>
<reference evidence="1 2" key="1">
    <citation type="journal article" date="2013" name="Genome Announc.">
        <title>Draft Genome Sequence of Cyclobacterium qasimii Strain M12-11BT, Isolated from Arctic Marine Sediment.</title>
        <authorList>
            <person name="Shivaji S."/>
            <person name="Ara S."/>
            <person name="Singh A."/>
            <person name="Kumar Pinnaka A."/>
        </authorList>
    </citation>
    <scope>NUCLEOTIDE SEQUENCE [LARGE SCALE GENOMIC DNA]</scope>
    <source>
        <strain evidence="1 2">M12-11B</strain>
    </source>
</reference>